<evidence type="ECO:0008006" key="4">
    <source>
        <dbReference type="Google" id="ProtNLM"/>
    </source>
</evidence>
<evidence type="ECO:0000256" key="2">
    <source>
        <dbReference type="SAM" id="Phobius"/>
    </source>
</evidence>
<dbReference type="HOGENOM" id="CLU_1262968_0_0_1"/>
<evidence type="ECO:0000313" key="3">
    <source>
        <dbReference type="EMBL" id="EFZ11203.1"/>
    </source>
</evidence>
<feature type="region of interest" description="Disordered" evidence="1">
    <location>
        <begin position="88"/>
        <end position="108"/>
    </location>
</feature>
<dbReference type="AlphaFoldDB" id="E9J7K0"/>
<accession>E9J7K0</accession>
<keyword evidence="2" id="KW-0812">Transmembrane</keyword>
<gene>
    <name evidence="3" type="ORF">SINV_14581</name>
</gene>
<feature type="region of interest" description="Disordered" evidence="1">
    <location>
        <begin position="141"/>
        <end position="165"/>
    </location>
</feature>
<feature type="transmembrane region" description="Helical" evidence="2">
    <location>
        <begin position="6"/>
        <end position="31"/>
    </location>
</feature>
<sequence length="219" mass="23459">MDDMPILMTTIILLILFEGVFNLKVAFLRYVEEGAWNRRLSGSATMNRDQLEIAPMEALQKEAIAAGIPFTPDRAALIEAILSHRERHGSAANGGETSRGAVVEGDGNNGAAAPIGRAAGRNYETAAPRHAAAAAAIHGARAVAPEPSRRAGVKPGTSGKIKPSYKGPYRVTKDLGNNRYVITDIPGFNLAPRALDTILSSDRLKPWIRTPPPMGREKT</sequence>
<proteinExistence type="predicted"/>
<dbReference type="EMBL" id="GL768553">
    <property type="protein sequence ID" value="EFZ11203.1"/>
    <property type="molecule type" value="Genomic_DNA"/>
</dbReference>
<keyword evidence="2" id="KW-1133">Transmembrane helix</keyword>
<evidence type="ECO:0000256" key="1">
    <source>
        <dbReference type="SAM" id="MobiDB-lite"/>
    </source>
</evidence>
<keyword evidence="2" id="KW-0472">Membrane</keyword>
<feature type="non-terminal residue" evidence="3">
    <location>
        <position position="219"/>
    </location>
</feature>
<reference evidence="3" key="1">
    <citation type="journal article" date="2011" name="Proc. Natl. Acad. Sci. U.S.A.">
        <title>The genome of the fire ant Solenopsis invicta.</title>
        <authorList>
            <person name="Wurm Y."/>
            <person name="Wang J."/>
            <person name="Riba-Grognuz O."/>
            <person name="Corona M."/>
            <person name="Nygaard S."/>
            <person name="Hunt B.G."/>
            <person name="Ingram K.K."/>
            <person name="Falquet L."/>
            <person name="Nipitwattanaphon M."/>
            <person name="Gotzek D."/>
            <person name="Dijkstra M.B."/>
            <person name="Oettler J."/>
            <person name="Comtesse F."/>
            <person name="Shih C.J."/>
            <person name="Wu W.J."/>
            <person name="Yang C.C."/>
            <person name="Thomas J."/>
            <person name="Beaudoing E."/>
            <person name="Pradervand S."/>
            <person name="Flegel V."/>
            <person name="Cook E.D."/>
            <person name="Fabbretti R."/>
            <person name="Stockinger H."/>
            <person name="Long L."/>
            <person name="Farmerie W.G."/>
            <person name="Oakey J."/>
            <person name="Boomsma J.J."/>
            <person name="Pamilo P."/>
            <person name="Yi S.V."/>
            <person name="Heinze J."/>
            <person name="Goodisman M.A."/>
            <person name="Farinelli L."/>
            <person name="Harshman K."/>
            <person name="Hulo N."/>
            <person name="Cerutti L."/>
            <person name="Xenarios I."/>
            <person name="Shoemaker D."/>
            <person name="Keller L."/>
        </authorList>
    </citation>
    <scope>NUCLEOTIDE SEQUENCE [LARGE SCALE GENOMIC DNA]</scope>
</reference>
<organism>
    <name type="scientific">Solenopsis invicta</name>
    <name type="common">Red imported fire ant</name>
    <name type="synonym">Solenopsis wagneri</name>
    <dbReference type="NCBI Taxonomy" id="13686"/>
    <lineage>
        <taxon>Eukaryota</taxon>
        <taxon>Metazoa</taxon>
        <taxon>Ecdysozoa</taxon>
        <taxon>Arthropoda</taxon>
        <taxon>Hexapoda</taxon>
        <taxon>Insecta</taxon>
        <taxon>Pterygota</taxon>
        <taxon>Neoptera</taxon>
        <taxon>Endopterygota</taxon>
        <taxon>Hymenoptera</taxon>
        <taxon>Apocrita</taxon>
        <taxon>Aculeata</taxon>
        <taxon>Formicoidea</taxon>
        <taxon>Formicidae</taxon>
        <taxon>Myrmicinae</taxon>
        <taxon>Solenopsis</taxon>
    </lineage>
</organism>
<name>E9J7K0_SOLIN</name>
<protein>
    <recommendedName>
        <fullName evidence="4">SAP domain-containing protein</fullName>
    </recommendedName>
</protein>